<dbReference type="EMBL" id="JBHSQV010000025">
    <property type="protein sequence ID" value="MFC5985440.1"/>
    <property type="molecule type" value="Genomic_DNA"/>
</dbReference>
<comment type="caution">
    <text evidence="1">The sequence shown here is derived from an EMBL/GenBank/DDBJ whole genome shotgun (WGS) entry which is preliminary data.</text>
</comment>
<sequence length="86" mass="10244">MLWEEILDVVLYTYGNQKFIGLVLRDPEPFLTRQSWLKRKLIQINVKMMNTPINIAQSGLPVKLDDLYSVIRYRWRASQNHPPEED</sequence>
<gene>
    <name evidence="1" type="ORF">ACFPXP_03170</name>
</gene>
<dbReference type="InterPro" id="IPR048136">
    <property type="entry name" value="STM3941-like"/>
</dbReference>
<dbReference type="NCBIfam" id="NF041635">
    <property type="entry name" value="STM3941_fam"/>
    <property type="match status" value="1"/>
</dbReference>
<keyword evidence="2" id="KW-1185">Reference proteome</keyword>
<dbReference type="Proteomes" id="UP001596250">
    <property type="component" value="Unassembled WGS sequence"/>
</dbReference>
<organism evidence="1 2">
    <name type="scientific">Marinicrinis lubricantis</name>
    <dbReference type="NCBI Taxonomy" id="2086470"/>
    <lineage>
        <taxon>Bacteria</taxon>
        <taxon>Bacillati</taxon>
        <taxon>Bacillota</taxon>
        <taxon>Bacilli</taxon>
        <taxon>Bacillales</taxon>
        <taxon>Paenibacillaceae</taxon>
    </lineage>
</organism>
<proteinExistence type="predicted"/>
<protein>
    <submittedName>
        <fullName evidence="1">STM3941 family protein</fullName>
    </submittedName>
</protein>
<evidence type="ECO:0000313" key="2">
    <source>
        <dbReference type="Proteomes" id="UP001596250"/>
    </source>
</evidence>
<accession>A0ABW1IK58</accession>
<reference evidence="2" key="1">
    <citation type="journal article" date="2019" name="Int. J. Syst. Evol. Microbiol.">
        <title>The Global Catalogue of Microorganisms (GCM) 10K type strain sequencing project: providing services to taxonomists for standard genome sequencing and annotation.</title>
        <authorList>
            <consortium name="The Broad Institute Genomics Platform"/>
            <consortium name="The Broad Institute Genome Sequencing Center for Infectious Disease"/>
            <person name="Wu L."/>
            <person name="Ma J."/>
        </authorList>
    </citation>
    <scope>NUCLEOTIDE SEQUENCE [LARGE SCALE GENOMIC DNA]</scope>
    <source>
        <strain evidence="2">CCM 8749</strain>
    </source>
</reference>
<evidence type="ECO:0000313" key="1">
    <source>
        <dbReference type="EMBL" id="MFC5985440.1"/>
    </source>
</evidence>
<dbReference type="RefSeq" id="WP_379892281.1">
    <property type="nucleotide sequence ID" value="NZ_CBCSCT010000028.1"/>
</dbReference>
<name>A0ABW1IK58_9BACL</name>